<evidence type="ECO:0000256" key="7">
    <source>
        <dbReference type="ARBA" id="ARBA00022840"/>
    </source>
</evidence>
<evidence type="ECO:0000256" key="11">
    <source>
        <dbReference type="ARBA" id="ARBA00023239"/>
    </source>
</evidence>
<dbReference type="InParanoid" id="A0A2P6N4D8"/>
<feature type="transmembrane region" description="Helical" evidence="12">
    <location>
        <begin position="687"/>
        <end position="704"/>
    </location>
</feature>
<dbReference type="STRING" id="1890364.A0A2P6N4D8"/>
<feature type="transmembrane region" description="Helical" evidence="12">
    <location>
        <begin position="606"/>
        <end position="625"/>
    </location>
</feature>
<evidence type="ECO:0000256" key="10">
    <source>
        <dbReference type="ARBA" id="ARBA00023136"/>
    </source>
</evidence>
<comment type="caution">
    <text evidence="14">The sequence shown here is derived from an EMBL/GenBank/DDBJ whole genome shotgun (WGS) entry which is preliminary data.</text>
</comment>
<evidence type="ECO:0000256" key="8">
    <source>
        <dbReference type="ARBA" id="ARBA00022842"/>
    </source>
</evidence>
<evidence type="ECO:0000313" key="14">
    <source>
        <dbReference type="EMBL" id="PRP78802.1"/>
    </source>
</evidence>
<dbReference type="Proteomes" id="UP000241769">
    <property type="component" value="Unassembled WGS sequence"/>
</dbReference>
<dbReference type="CDD" id="cd07302">
    <property type="entry name" value="CHD"/>
    <property type="match status" value="2"/>
</dbReference>
<dbReference type="PROSITE" id="PS50125">
    <property type="entry name" value="GUANYLATE_CYCLASE_2"/>
    <property type="match status" value="2"/>
</dbReference>
<protein>
    <recommendedName>
        <fullName evidence="3">adenylate cyclase</fullName>
        <ecNumber evidence="3">4.6.1.1</ecNumber>
    </recommendedName>
</protein>
<dbReference type="FunCoup" id="A0A2P6N4D8">
    <property type="interactions" value="2"/>
</dbReference>
<evidence type="ECO:0000313" key="15">
    <source>
        <dbReference type="Proteomes" id="UP000241769"/>
    </source>
</evidence>
<proteinExistence type="predicted"/>
<dbReference type="SMART" id="SM00044">
    <property type="entry name" value="CYCc"/>
    <property type="match status" value="1"/>
</dbReference>
<feature type="transmembrane region" description="Helical" evidence="12">
    <location>
        <begin position="716"/>
        <end position="737"/>
    </location>
</feature>
<evidence type="ECO:0000256" key="12">
    <source>
        <dbReference type="SAM" id="Phobius"/>
    </source>
</evidence>
<dbReference type="InterPro" id="IPR001054">
    <property type="entry name" value="A/G_cyclase"/>
</dbReference>
<keyword evidence="11" id="KW-0456">Lyase</keyword>
<name>A0A2P6N4D8_9EUKA</name>
<sequence length="973" mass="110214">MHVGFTWMIIGKLKHSSAQLIEGMLSFTSSSSLTCDGSGCFVVYKSHNRLRTSVLELVPRGSLLHCVVQLMGGPDKLEKGIAHTPSWSEDILPRPPSAVSKKPLKEREIGRWEAYITAQTAVLLSKMGLFRVCLGMYIFMWLLQLCLETFYYGAMASSSKGSFSLSFRKRWALFSGNSIFFIHGMNLVWWTTGKETIEWFEASLLMSQTITIILTYCLDFKLVTFNNVLSLVCFTVRVCTTSDIPSMEKAGDACILMAFILAHGFGVSYVLSVRLNSLTQRKQEKLEKCRIAEAEHKQMIQLLLNMLPNEFVVPALENQSDMFHVQKAKDDISILVLDLVGFTAMSSVHSPQEIIDFINSLYSSMDQLCYKYGVEKVRTVGDSYICAGGATVPNVDHKNAILRLGLELLDLPLLRDNQLKQVLNLRIGIGCGRGIYGVTGLHRWHYDITGPAFYAAEMLEPICRPGTILVSDQFWEAILDKEEYKFTVLQKRVVDRLKRQNDIVCVEIEGRRSKNEQTYNRRSNTTEDFLRYYQAIFQEKLADHSKRMKIHWATGIFHDAELEQSYRIDASKLYPKFLGAQTITCLLMTIMYIVFDYSYYTQRTVLLVWPWYLCGVVALVFNFIAPRKLLPGPALNHAHMGLRSVWCLCIFGALYVLSDRNHSILFRGTLTLGCASTSAIFNYFTSFFYITIIIIITLIVSTFNPDLRAQILSPHLAIMVLLFFLMAYETVGAVRAVKSLYETGQMAAFSEELAHASAVQTDKLIRIILPEHIYRKLSINHLQIAESYPRVGCVFINCPITIDVSPQVYQRLSTLIADIDRKIIALGLEKIKRVKTVTMVVTGLDGKPELEKLIELVHFIDEAVQDIDWMDWYAGIDVGPCAGGVVGSSRVCFDMWGDVINTSSRMMSSAEKWMIQVTEPVAKQLKDSSHYKMVSRGKIFIKGKGGMNTWYVEKKDNVEILPGTPRWRVDDVA</sequence>
<evidence type="ECO:0000256" key="2">
    <source>
        <dbReference type="ARBA" id="ARBA00004141"/>
    </source>
</evidence>
<keyword evidence="4 12" id="KW-0812">Transmembrane</keyword>
<dbReference type="GO" id="GO:0046872">
    <property type="term" value="F:metal ion binding"/>
    <property type="evidence" value="ECO:0007669"/>
    <property type="project" value="UniProtKB-KW"/>
</dbReference>
<dbReference type="Gene3D" id="3.30.70.1230">
    <property type="entry name" value="Nucleotide cyclase"/>
    <property type="match status" value="2"/>
</dbReference>
<dbReference type="PANTHER" id="PTHR45627">
    <property type="entry name" value="ADENYLATE CYCLASE TYPE 1"/>
    <property type="match status" value="1"/>
</dbReference>
<feature type="transmembrane region" description="Helical" evidence="12">
    <location>
        <begin position="129"/>
        <end position="151"/>
    </location>
</feature>
<organism evidence="14 15">
    <name type="scientific">Planoprotostelium fungivorum</name>
    <dbReference type="NCBI Taxonomy" id="1890364"/>
    <lineage>
        <taxon>Eukaryota</taxon>
        <taxon>Amoebozoa</taxon>
        <taxon>Evosea</taxon>
        <taxon>Variosea</taxon>
        <taxon>Cavosteliida</taxon>
        <taxon>Cavosteliaceae</taxon>
        <taxon>Planoprotostelium</taxon>
    </lineage>
</organism>
<dbReference type="PANTHER" id="PTHR45627:SF12">
    <property type="entry name" value="ADENYLATE CYCLASE TYPE 2"/>
    <property type="match status" value="1"/>
</dbReference>
<feature type="transmembrane region" description="Helical" evidence="12">
    <location>
        <begin position="250"/>
        <end position="271"/>
    </location>
</feature>
<keyword evidence="5" id="KW-0479">Metal-binding</keyword>
<dbReference type="GO" id="GO:0005886">
    <property type="term" value="C:plasma membrane"/>
    <property type="evidence" value="ECO:0007669"/>
    <property type="project" value="TreeGrafter"/>
</dbReference>
<evidence type="ECO:0000256" key="1">
    <source>
        <dbReference type="ARBA" id="ARBA00001593"/>
    </source>
</evidence>
<dbReference type="InterPro" id="IPR029787">
    <property type="entry name" value="Nucleotide_cyclase"/>
</dbReference>
<dbReference type="AlphaFoldDB" id="A0A2P6N4D8"/>
<dbReference type="SUPFAM" id="SSF55073">
    <property type="entry name" value="Nucleotide cyclase"/>
    <property type="match status" value="2"/>
</dbReference>
<keyword evidence="8" id="KW-0460">Magnesium</keyword>
<feature type="domain" description="Guanylate cyclase" evidence="13">
    <location>
        <begin position="333"/>
        <end position="460"/>
    </location>
</feature>
<feature type="transmembrane region" description="Helical" evidence="12">
    <location>
        <begin position="637"/>
        <end position="657"/>
    </location>
</feature>
<comment type="catalytic activity">
    <reaction evidence="1">
        <text>ATP = 3',5'-cyclic AMP + diphosphate</text>
        <dbReference type="Rhea" id="RHEA:15389"/>
        <dbReference type="ChEBI" id="CHEBI:30616"/>
        <dbReference type="ChEBI" id="CHEBI:33019"/>
        <dbReference type="ChEBI" id="CHEBI:58165"/>
        <dbReference type="EC" id="4.6.1.1"/>
    </reaction>
</comment>
<reference evidence="14 15" key="1">
    <citation type="journal article" date="2018" name="Genome Biol. Evol.">
        <title>Multiple Roots of Fruiting Body Formation in Amoebozoa.</title>
        <authorList>
            <person name="Hillmann F."/>
            <person name="Forbes G."/>
            <person name="Novohradska S."/>
            <person name="Ferling I."/>
            <person name="Riege K."/>
            <person name="Groth M."/>
            <person name="Westermann M."/>
            <person name="Marz M."/>
            <person name="Spaller T."/>
            <person name="Winckler T."/>
            <person name="Schaap P."/>
            <person name="Glockner G."/>
        </authorList>
    </citation>
    <scope>NUCLEOTIDE SEQUENCE [LARGE SCALE GENOMIC DNA]</scope>
    <source>
        <strain evidence="14 15">Jena</strain>
    </source>
</reference>
<dbReference type="EC" id="4.6.1.1" evidence="3"/>
<keyword evidence="15" id="KW-1185">Reference proteome</keyword>
<keyword evidence="7" id="KW-0067">ATP-binding</keyword>
<dbReference type="GO" id="GO:0009190">
    <property type="term" value="P:cyclic nucleotide biosynthetic process"/>
    <property type="evidence" value="ECO:0007669"/>
    <property type="project" value="InterPro"/>
</dbReference>
<feature type="transmembrane region" description="Helical" evidence="12">
    <location>
        <begin position="573"/>
        <end position="594"/>
    </location>
</feature>
<evidence type="ECO:0000256" key="5">
    <source>
        <dbReference type="ARBA" id="ARBA00022723"/>
    </source>
</evidence>
<dbReference type="GO" id="GO:0007189">
    <property type="term" value="P:adenylate cyclase-activating G protein-coupled receptor signaling pathway"/>
    <property type="evidence" value="ECO:0007669"/>
    <property type="project" value="TreeGrafter"/>
</dbReference>
<evidence type="ECO:0000259" key="13">
    <source>
        <dbReference type="PROSITE" id="PS50125"/>
    </source>
</evidence>
<dbReference type="EMBL" id="MDYQ01000207">
    <property type="protein sequence ID" value="PRP78802.1"/>
    <property type="molecule type" value="Genomic_DNA"/>
</dbReference>
<keyword evidence="10 12" id="KW-0472">Membrane</keyword>
<feature type="domain" description="Guanylate cyclase" evidence="13">
    <location>
        <begin position="807"/>
        <end position="907"/>
    </location>
</feature>
<keyword evidence="6" id="KW-0547">Nucleotide-binding</keyword>
<dbReference type="Pfam" id="PF00211">
    <property type="entry name" value="Guanylate_cyc"/>
    <property type="match status" value="2"/>
</dbReference>
<evidence type="ECO:0000256" key="6">
    <source>
        <dbReference type="ARBA" id="ARBA00022741"/>
    </source>
</evidence>
<feature type="transmembrane region" description="Helical" evidence="12">
    <location>
        <begin position="171"/>
        <end position="190"/>
    </location>
</feature>
<evidence type="ECO:0000256" key="3">
    <source>
        <dbReference type="ARBA" id="ARBA00012201"/>
    </source>
</evidence>
<dbReference type="GO" id="GO:0004016">
    <property type="term" value="F:adenylate cyclase activity"/>
    <property type="evidence" value="ECO:0007669"/>
    <property type="project" value="UniProtKB-EC"/>
</dbReference>
<dbReference type="GO" id="GO:0035556">
    <property type="term" value="P:intracellular signal transduction"/>
    <property type="evidence" value="ECO:0007669"/>
    <property type="project" value="InterPro"/>
</dbReference>
<feature type="transmembrane region" description="Helical" evidence="12">
    <location>
        <begin position="210"/>
        <end position="238"/>
    </location>
</feature>
<gene>
    <name evidence="14" type="ORF">PROFUN_00975</name>
</gene>
<evidence type="ECO:0000256" key="4">
    <source>
        <dbReference type="ARBA" id="ARBA00022692"/>
    </source>
</evidence>
<dbReference type="OrthoDB" id="17090at2759"/>
<keyword evidence="9 12" id="KW-1133">Transmembrane helix</keyword>
<comment type="subcellular location">
    <subcellularLocation>
        <location evidence="2">Membrane</location>
        <topology evidence="2">Multi-pass membrane protein</topology>
    </subcellularLocation>
</comment>
<dbReference type="GO" id="GO:0005524">
    <property type="term" value="F:ATP binding"/>
    <property type="evidence" value="ECO:0007669"/>
    <property type="project" value="UniProtKB-KW"/>
</dbReference>
<accession>A0A2P6N4D8</accession>
<evidence type="ECO:0000256" key="9">
    <source>
        <dbReference type="ARBA" id="ARBA00022989"/>
    </source>
</evidence>